<name>A0ABT6Z824_9BACT</name>
<accession>A0ABT6Z824</accession>
<evidence type="ECO:0000313" key="1">
    <source>
        <dbReference type="EMBL" id="MDI9876774.1"/>
    </source>
</evidence>
<organism evidence="1 2">
    <name type="scientific">Flectobacillus rivi</name>
    <dbReference type="NCBI Taxonomy" id="2984209"/>
    <lineage>
        <taxon>Bacteria</taxon>
        <taxon>Pseudomonadati</taxon>
        <taxon>Bacteroidota</taxon>
        <taxon>Cytophagia</taxon>
        <taxon>Cytophagales</taxon>
        <taxon>Flectobacillaceae</taxon>
        <taxon>Flectobacillus</taxon>
    </lineage>
</organism>
<evidence type="ECO:0008006" key="3">
    <source>
        <dbReference type="Google" id="ProtNLM"/>
    </source>
</evidence>
<dbReference type="EMBL" id="JASHIE010000015">
    <property type="protein sequence ID" value="MDI9876774.1"/>
    <property type="molecule type" value="Genomic_DNA"/>
</dbReference>
<dbReference type="Proteomes" id="UP001225761">
    <property type="component" value="Unassembled WGS sequence"/>
</dbReference>
<proteinExistence type="predicted"/>
<comment type="caution">
    <text evidence="1">The sequence shown here is derived from an EMBL/GenBank/DDBJ whole genome shotgun (WGS) entry which is preliminary data.</text>
</comment>
<sequence length="247" mass="28426">MKIVIYEGKYSESFLEKVESFLAPIIRSEVVPYVKESLLFVRVSIPKIDKNGFMYFGIIDVMVAKASLSIWSTEVTEAELHWRSSDGSIVLASDDVTDKEISFWIENMPSQERLQQVVERNEYMWKRPTKEATIDKKLYRFKIREMGWFGSSFPDIGIKIKTPVNIEILAEFIGNAIESYNQKSLLKDDSDESDMTNLGLIHNFSYEKKKKNVYLFTLDMGSALDGVDAILQALNKSDFEIELITLE</sequence>
<gene>
    <name evidence="1" type="ORF">QM481_19720</name>
</gene>
<reference evidence="1 2" key="1">
    <citation type="submission" date="2023-05" db="EMBL/GenBank/DDBJ databases">
        <title>Novel species of genus Flectobacillus isolated from stream in China.</title>
        <authorList>
            <person name="Lu H."/>
        </authorList>
    </citation>
    <scope>NUCLEOTIDE SEQUENCE [LARGE SCALE GENOMIC DNA]</scope>
    <source>
        <strain evidence="1 2">LFS242W</strain>
    </source>
</reference>
<protein>
    <recommendedName>
        <fullName evidence="3">DUF4279 domain-containing protein</fullName>
    </recommendedName>
</protein>
<dbReference type="RefSeq" id="WP_283383012.1">
    <property type="nucleotide sequence ID" value="NZ_JASHIE010000015.1"/>
</dbReference>
<keyword evidence="2" id="KW-1185">Reference proteome</keyword>
<evidence type="ECO:0000313" key="2">
    <source>
        <dbReference type="Proteomes" id="UP001225761"/>
    </source>
</evidence>